<dbReference type="EMBL" id="KV750016">
    <property type="protein sequence ID" value="OCL06652.1"/>
    <property type="molecule type" value="Genomic_DNA"/>
</dbReference>
<dbReference type="InterPro" id="IPR026591">
    <property type="entry name" value="Sirtuin_cat_small_dom_sf"/>
</dbReference>
<evidence type="ECO:0000313" key="4">
    <source>
        <dbReference type="Proteomes" id="UP000250140"/>
    </source>
</evidence>
<evidence type="ECO:0000256" key="1">
    <source>
        <dbReference type="ARBA" id="ARBA00022679"/>
    </source>
</evidence>
<keyword evidence="4" id="KW-1185">Reference proteome</keyword>
<evidence type="ECO:0000313" key="3">
    <source>
        <dbReference type="EMBL" id="OCL06652.1"/>
    </source>
</evidence>
<dbReference type="Gene3D" id="3.40.50.1220">
    <property type="entry name" value="TPP-binding domain"/>
    <property type="match status" value="1"/>
</dbReference>
<dbReference type="GO" id="GO:0016740">
    <property type="term" value="F:transferase activity"/>
    <property type="evidence" value="ECO:0007669"/>
    <property type="project" value="UniProtKB-KW"/>
</dbReference>
<feature type="compositionally biased region" description="Polar residues" evidence="2">
    <location>
        <begin position="21"/>
        <end position="30"/>
    </location>
</feature>
<gene>
    <name evidence="3" type="ORF">AOQ84DRAFT_73476</name>
</gene>
<reference evidence="3 4" key="1">
    <citation type="journal article" date="2016" name="Nat. Commun.">
        <title>Ectomycorrhizal ecology is imprinted in the genome of the dominant symbiotic fungus Cenococcum geophilum.</title>
        <authorList>
            <consortium name="DOE Joint Genome Institute"/>
            <person name="Peter M."/>
            <person name="Kohler A."/>
            <person name="Ohm R.A."/>
            <person name="Kuo A."/>
            <person name="Krutzmann J."/>
            <person name="Morin E."/>
            <person name="Arend M."/>
            <person name="Barry K.W."/>
            <person name="Binder M."/>
            <person name="Choi C."/>
            <person name="Clum A."/>
            <person name="Copeland A."/>
            <person name="Grisel N."/>
            <person name="Haridas S."/>
            <person name="Kipfer T."/>
            <person name="LaButti K."/>
            <person name="Lindquist E."/>
            <person name="Lipzen A."/>
            <person name="Maire R."/>
            <person name="Meier B."/>
            <person name="Mihaltcheva S."/>
            <person name="Molinier V."/>
            <person name="Murat C."/>
            <person name="Poggeler S."/>
            <person name="Quandt C.A."/>
            <person name="Sperisen C."/>
            <person name="Tritt A."/>
            <person name="Tisserant E."/>
            <person name="Crous P.W."/>
            <person name="Henrissat B."/>
            <person name="Nehls U."/>
            <person name="Egli S."/>
            <person name="Spatafora J.W."/>
            <person name="Grigoriev I.V."/>
            <person name="Martin F.M."/>
        </authorList>
    </citation>
    <scope>NUCLEOTIDE SEQUENCE [LARGE SCALE GENOMIC DNA]</scope>
    <source>
        <strain evidence="3 4">CBS 207.34</strain>
    </source>
</reference>
<name>A0A8E2EXD2_9PEZI</name>
<dbReference type="Gene3D" id="3.30.1600.10">
    <property type="entry name" value="SIR2/SIRT2 'Small Domain"/>
    <property type="match status" value="1"/>
</dbReference>
<dbReference type="AlphaFoldDB" id="A0A8E2EXD2"/>
<evidence type="ECO:0000256" key="2">
    <source>
        <dbReference type="SAM" id="MobiDB-lite"/>
    </source>
</evidence>
<feature type="compositionally biased region" description="Low complexity" evidence="2">
    <location>
        <begin position="61"/>
        <end position="82"/>
    </location>
</feature>
<feature type="compositionally biased region" description="Low complexity" evidence="2">
    <location>
        <begin position="31"/>
        <end position="46"/>
    </location>
</feature>
<keyword evidence="1" id="KW-0808">Transferase</keyword>
<organism evidence="3 4">
    <name type="scientific">Glonium stellatum</name>
    <dbReference type="NCBI Taxonomy" id="574774"/>
    <lineage>
        <taxon>Eukaryota</taxon>
        <taxon>Fungi</taxon>
        <taxon>Dikarya</taxon>
        <taxon>Ascomycota</taxon>
        <taxon>Pezizomycotina</taxon>
        <taxon>Dothideomycetes</taxon>
        <taxon>Pleosporomycetidae</taxon>
        <taxon>Gloniales</taxon>
        <taxon>Gloniaceae</taxon>
        <taxon>Glonium</taxon>
    </lineage>
</organism>
<accession>A0A8E2EXD2</accession>
<feature type="region of interest" description="Disordered" evidence="2">
    <location>
        <begin position="1"/>
        <end position="100"/>
    </location>
</feature>
<dbReference type="Proteomes" id="UP000250140">
    <property type="component" value="Unassembled WGS sequence"/>
</dbReference>
<proteinExistence type="predicted"/>
<feature type="region of interest" description="Disordered" evidence="2">
    <location>
        <begin position="153"/>
        <end position="172"/>
    </location>
</feature>
<protein>
    <submittedName>
        <fullName evidence="3">Uncharacterized protein</fullName>
    </submittedName>
</protein>
<sequence>MPPTSRVLHPSPNFPPEAQKPENQQQKQSHTTNTPTSLPLSPTDLSQRAGHPSAQLEPIHSSLLSVRRTSSTCTSRPTPNTTDAIEPALELPSNPSITSAKAPPKAVVVVAELPHCLTRTTQLLRSDVVRFGESISAATTARVAVVDIEPRWGRSENEGGGGRGRGRGRGREREGDWFFRGDAAVLVPVPVPVMLEAVVGRVG</sequence>